<keyword evidence="4" id="KW-1185">Reference proteome</keyword>
<dbReference type="InterPro" id="IPR001478">
    <property type="entry name" value="PDZ"/>
</dbReference>
<dbReference type="FunFam" id="2.30.42.10:FF:000038">
    <property type="entry name" value="Multiple PDZ domain protein isoform X1"/>
    <property type="match status" value="1"/>
</dbReference>
<feature type="domain" description="PDZ" evidence="2">
    <location>
        <begin position="32"/>
        <end position="115"/>
    </location>
</feature>
<evidence type="ECO:0000313" key="4">
    <source>
        <dbReference type="Proteomes" id="UP000694397"/>
    </source>
</evidence>
<dbReference type="InterPro" id="IPR036034">
    <property type="entry name" value="PDZ_sf"/>
</dbReference>
<feature type="domain" description="PDZ" evidence="2">
    <location>
        <begin position="262"/>
        <end position="330"/>
    </location>
</feature>
<dbReference type="Gene3D" id="2.30.42.10">
    <property type="match status" value="5"/>
</dbReference>
<reference evidence="3 4" key="1">
    <citation type="submission" date="2019-04" db="EMBL/GenBank/DDBJ databases">
        <authorList>
            <consortium name="Wellcome Sanger Institute Data Sharing"/>
        </authorList>
    </citation>
    <scope>NUCLEOTIDE SEQUENCE [LARGE SCALE GENOMIC DNA]</scope>
</reference>
<sequence>MCRRLPYINCCCLSCSGKMVQRYGGLPGELHMIELEKGEVGLGLSLAGNSDHSRMSVFVAAVDPRGAAGQDGRISVGDELLEINGQILYGRSHQNASSIIKSAPSKVKIIFTRYVDGSTSRVCHHLPSSSSPSSVSGANGSSGPPAPNTFSSNPATCPITPGCETTIKVCKGHNGLGLSIVGGRDTLLGAIVIHEVYEDGAAFKDGRLRAGDQILEVNGFDLRETTHDEAIEVLRQTVQDVLLTVYRREACYNDVDLWDIFTLELDRESGQDLGLRVAGKRDDRGVFVSDIVEGGLVEMDGQLRKGDQILSVNGVDVRVSTEESVVALLKVSLSPSGNGKLRFPVTLYGTRGSENVCVETGSYEDGPTNSLGISVAGGVGSSLGDVPIFVATMHPAGLAAQSQALEVGDQILSINGVSAEGLSHTEVDALLERASGNIELQGVKLEQMLAFFNSAFGSCFHHSPLECRTITLERKSAGLGFSIVGGFGSPHGDLPIYVKTVFGKGAAFVDGRLKRGDQIIAVNGQSLEGVSQEEAVGILKRARGAVDLTVLS</sequence>
<dbReference type="SMART" id="SM00228">
    <property type="entry name" value="PDZ"/>
    <property type="match status" value="5"/>
</dbReference>
<feature type="region of interest" description="Disordered" evidence="1">
    <location>
        <begin position="122"/>
        <end position="153"/>
    </location>
</feature>
<dbReference type="Pfam" id="PF00595">
    <property type="entry name" value="PDZ"/>
    <property type="match status" value="5"/>
</dbReference>
<dbReference type="PANTHER" id="PTHR19964">
    <property type="entry name" value="MULTIPLE PDZ DOMAIN PROTEIN"/>
    <property type="match status" value="1"/>
</dbReference>
<protein>
    <recommendedName>
        <fullName evidence="2">PDZ domain-containing protein</fullName>
    </recommendedName>
</protein>
<evidence type="ECO:0000256" key="1">
    <source>
        <dbReference type="SAM" id="MobiDB-lite"/>
    </source>
</evidence>
<reference evidence="3" key="2">
    <citation type="submission" date="2025-08" db="UniProtKB">
        <authorList>
            <consortium name="Ensembl"/>
        </authorList>
    </citation>
    <scope>IDENTIFICATION</scope>
</reference>
<dbReference type="CDD" id="cd06676">
    <property type="entry name" value="PDZ13_MUPP1-like"/>
    <property type="match status" value="1"/>
</dbReference>
<evidence type="ECO:0000313" key="3">
    <source>
        <dbReference type="Ensembl" id="ENSSFOP00015048670.1"/>
    </source>
</evidence>
<dbReference type="Proteomes" id="UP000694397">
    <property type="component" value="Chromosome 16"/>
</dbReference>
<name>A0A8C9TIH2_SCLFO</name>
<dbReference type="SUPFAM" id="SSF50156">
    <property type="entry name" value="PDZ domain-like"/>
    <property type="match status" value="5"/>
</dbReference>
<dbReference type="InterPro" id="IPR051342">
    <property type="entry name" value="PDZ_scaffold"/>
</dbReference>
<dbReference type="PANTHER" id="PTHR19964:SF10">
    <property type="entry name" value="MULTIPLE PDZ DOMAIN PROTEIN"/>
    <property type="match status" value="1"/>
</dbReference>
<proteinExistence type="predicted"/>
<organism evidence="3 4">
    <name type="scientific">Scleropages formosus</name>
    <name type="common">Asian bonytongue</name>
    <name type="synonym">Osteoglossum formosum</name>
    <dbReference type="NCBI Taxonomy" id="113540"/>
    <lineage>
        <taxon>Eukaryota</taxon>
        <taxon>Metazoa</taxon>
        <taxon>Chordata</taxon>
        <taxon>Craniata</taxon>
        <taxon>Vertebrata</taxon>
        <taxon>Euteleostomi</taxon>
        <taxon>Actinopterygii</taxon>
        <taxon>Neopterygii</taxon>
        <taxon>Teleostei</taxon>
        <taxon>Osteoglossocephala</taxon>
        <taxon>Osteoglossomorpha</taxon>
        <taxon>Osteoglossiformes</taxon>
        <taxon>Osteoglossidae</taxon>
        <taxon>Scleropages</taxon>
    </lineage>
</organism>
<dbReference type="Ensembl" id="ENSSFOT00015048541.1">
    <property type="protein sequence ID" value="ENSSFOP00015048670.1"/>
    <property type="gene ID" value="ENSSFOG00015000612.2"/>
</dbReference>
<evidence type="ECO:0000259" key="2">
    <source>
        <dbReference type="PROSITE" id="PS50106"/>
    </source>
</evidence>
<reference evidence="3" key="3">
    <citation type="submission" date="2025-09" db="UniProtKB">
        <authorList>
            <consortium name="Ensembl"/>
        </authorList>
    </citation>
    <scope>IDENTIFICATION</scope>
</reference>
<feature type="domain" description="PDZ" evidence="2">
    <location>
        <begin position="166"/>
        <end position="249"/>
    </location>
</feature>
<dbReference type="PROSITE" id="PS50106">
    <property type="entry name" value="PDZ"/>
    <property type="match status" value="5"/>
</dbReference>
<dbReference type="GeneTree" id="ENSGT00940000155586"/>
<dbReference type="AlphaFoldDB" id="A0A8C9TIH2"/>
<dbReference type="CDD" id="cd06672">
    <property type="entry name" value="PDZ8_MUPP1-PDZ7_PATJ-PDZ2_INAD-like"/>
    <property type="match status" value="1"/>
</dbReference>
<feature type="domain" description="PDZ" evidence="2">
    <location>
        <begin position="469"/>
        <end position="552"/>
    </location>
</feature>
<feature type="domain" description="PDZ" evidence="2">
    <location>
        <begin position="357"/>
        <end position="446"/>
    </location>
</feature>
<feature type="compositionally biased region" description="Low complexity" evidence="1">
    <location>
        <begin position="127"/>
        <end position="143"/>
    </location>
</feature>
<dbReference type="CDD" id="cd06673">
    <property type="entry name" value="PDZ10_MUPP1-PDZ8_PATJ-like"/>
    <property type="match status" value="1"/>
</dbReference>
<accession>A0A8C9TIH2</accession>
<dbReference type="OrthoDB" id="6022711at2759"/>